<name>A0ABD2C342_VESMC</name>
<evidence type="ECO:0000256" key="1">
    <source>
        <dbReference type="SAM" id="MobiDB-lite"/>
    </source>
</evidence>
<dbReference type="EMBL" id="JAYRBN010000061">
    <property type="protein sequence ID" value="KAL2739451.1"/>
    <property type="molecule type" value="Genomic_DNA"/>
</dbReference>
<comment type="caution">
    <text evidence="2">The sequence shown here is derived from an EMBL/GenBank/DDBJ whole genome shotgun (WGS) entry which is preliminary data.</text>
</comment>
<accession>A0ABD2C342</accession>
<evidence type="ECO:0000313" key="2">
    <source>
        <dbReference type="EMBL" id="KAL2739451.1"/>
    </source>
</evidence>
<reference evidence="2 3" key="1">
    <citation type="journal article" date="2024" name="Ann. Entomol. Soc. Am.">
        <title>Genomic analyses of the southern and eastern yellowjacket wasps (Hymenoptera: Vespidae) reveal evolutionary signatures of social life.</title>
        <authorList>
            <person name="Catto M.A."/>
            <person name="Caine P.B."/>
            <person name="Orr S.E."/>
            <person name="Hunt B.G."/>
            <person name="Goodisman M.A.D."/>
        </authorList>
    </citation>
    <scope>NUCLEOTIDE SEQUENCE [LARGE SCALE GENOMIC DNA]</scope>
    <source>
        <strain evidence="2">232</strain>
        <tissue evidence="2">Head and thorax</tissue>
    </source>
</reference>
<sequence>MVSRRIKIVRSSYIHGTRDFIYDYDLHVDFRVLLRDRASKEKMRDNRVKSQENSFYYVGRQADHARPCQGMPGHPRPGHAMPGQVMPGQTSPDQTRPDQTRPANRSSKQRSKLPKLRRRQSPVNVEPYGPPPPPSPSPLPPLHPFPCLRMGVIDGCPSLQRSHVPRLGNRQLRYWHVSVSYTDYSCFLISLQIRMSLLYGELVNEKCVERRTERFSRVLREAGIKEGGREKFRKIYETLGHFGAQRENGRREP</sequence>
<dbReference type="AlphaFoldDB" id="A0ABD2C342"/>
<gene>
    <name evidence="2" type="ORF">V1477_010840</name>
</gene>
<organism evidence="2 3">
    <name type="scientific">Vespula maculifrons</name>
    <name type="common">Eastern yellow jacket</name>
    <name type="synonym">Wasp</name>
    <dbReference type="NCBI Taxonomy" id="7453"/>
    <lineage>
        <taxon>Eukaryota</taxon>
        <taxon>Metazoa</taxon>
        <taxon>Ecdysozoa</taxon>
        <taxon>Arthropoda</taxon>
        <taxon>Hexapoda</taxon>
        <taxon>Insecta</taxon>
        <taxon>Pterygota</taxon>
        <taxon>Neoptera</taxon>
        <taxon>Endopterygota</taxon>
        <taxon>Hymenoptera</taxon>
        <taxon>Apocrita</taxon>
        <taxon>Aculeata</taxon>
        <taxon>Vespoidea</taxon>
        <taxon>Vespidae</taxon>
        <taxon>Vespinae</taxon>
        <taxon>Vespula</taxon>
    </lineage>
</organism>
<keyword evidence="3" id="KW-1185">Reference proteome</keyword>
<dbReference type="Proteomes" id="UP001607303">
    <property type="component" value="Unassembled WGS sequence"/>
</dbReference>
<feature type="compositionally biased region" description="Pro residues" evidence="1">
    <location>
        <begin position="128"/>
        <end position="142"/>
    </location>
</feature>
<feature type="region of interest" description="Disordered" evidence="1">
    <location>
        <begin position="59"/>
        <end position="142"/>
    </location>
</feature>
<proteinExistence type="predicted"/>
<feature type="compositionally biased region" description="Basic residues" evidence="1">
    <location>
        <begin position="107"/>
        <end position="120"/>
    </location>
</feature>
<protein>
    <submittedName>
        <fullName evidence="2">Uncharacterized protein</fullName>
    </submittedName>
</protein>
<evidence type="ECO:0000313" key="3">
    <source>
        <dbReference type="Proteomes" id="UP001607303"/>
    </source>
</evidence>